<dbReference type="EMBL" id="NPEX01000900">
    <property type="protein sequence ID" value="RAI31499.1"/>
    <property type="molecule type" value="Genomic_DNA"/>
</dbReference>
<name>A0A327JYC7_9BRAD</name>
<proteinExistence type="predicted"/>
<organism evidence="1 2">
    <name type="scientific">Rhodoplanes roseus</name>
    <dbReference type="NCBI Taxonomy" id="29409"/>
    <lineage>
        <taxon>Bacteria</taxon>
        <taxon>Pseudomonadati</taxon>
        <taxon>Pseudomonadota</taxon>
        <taxon>Alphaproteobacteria</taxon>
        <taxon>Hyphomicrobiales</taxon>
        <taxon>Nitrobacteraceae</taxon>
        <taxon>Rhodoplanes</taxon>
    </lineage>
</organism>
<dbReference type="AlphaFoldDB" id="A0A327JYC7"/>
<comment type="caution">
    <text evidence="1">The sequence shown here is derived from an EMBL/GenBank/DDBJ whole genome shotgun (WGS) entry which is preliminary data.</text>
</comment>
<sequence length="85" mass="9861">MLYRGRNADAEKLYREMLASGDKRPVVYAGLLEAARFEKEPPEYADIEAMAKDAKHPRVERRMLHFGLSGLDRRLKREEKSFAHA</sequence>
<accession>A0A327JYC7</accession>
<gene>
    <name evidence="1" type="ORF">CH341_32645</name>
</gene>
<reference evidence="1 2" key="1">
    <citation type="submission" date="2017-07" db="EMBL/GenBank/DDBJ databases">
        <title>Draft Genome Sequences of Select Purple Nonsulfur Bacteria.</title>
        <authorList>
            <person name="Lasarre B."/>
            <person name="Mckinlay J.B."/>
        </authorList>
    </citation>
    <scope>NUCLEOTIDE SEQUENCE [LARGE SCALE GENOMIC DNA]</scope>
    <source>
        <strain evidence="1 2">DSM 5909</strain>
    </source>
</reference>
<dbReference type="Proteomes" id="UP000249130">
    <property type="component" value="Unassembled WGS sequence"/>
</dbReference>
<evidence type="ECO:0000313" key="2">
    <source>
        <dbReference type="Proteomes" id="UP000249130"/>
    </source>
</evidence>
<keyword evidence="2" id="KW-1185">Reference proteome</keyword>
<evidence type="ECO:0000313" key="1">
    <source>
        <dbReference type="EMBL" id="RAI31499.1"/>
    </source>
</evidence>
<feature type="non-terminal residue" evidence="1">
    <location>
        <position position="85"/>
    </location>
</feature>
<protein>
    <submittedName>
        <fullName evidence="1">Uncharacterized protein</fullName>
    </submittedName>
</protein>